<reference evidence="7 8" key="1">
    <citation type="journal article" date="2023" name="G3 (Bethesda)">
        <title>A chromosome-length genome assembly and annotation of blackberry (Rubus argutus, cv. 'Hillquist').</title>
        <authorList>
            <person name="Bruna T."/>
            <person name="Aryal R."/>
            <person name="Dudchenko O."/>
            <person name="Sargent D.J."/>
            <person name="Mead D."/>
            <person name="Buti M."/>
            <person name="Cavallini A."/>
            <person name="Hytonen T."/>
            <person name="Andres J."/>
            <person name="Pham M."/>
            <person name="Weisz D."/>
            <person name="Mascagni F."/>
            <person name="Usai G."/>
            <person name="Natali L."/>
            <person name="Bassil N."/>
            <person name="Fernandez G.E."/>
            <person name="Lomsadze A."/>
            <person name="Armour M."/>
            <person name="Olukolu B."/>
            <person name="Poorten T."/>
            <person name="Britton C."/>
            <person name="Davik J."/>
            <person name="Ashrafi H."/>
            <person name="Aiden E.L."/>
            <person name="Borodovsky M."/>
            <person name="Worthington M."/>
        </authorList>
    </citation>
    <scope>NUCLEOTIDE SEQUENCE [LARGE SCALE GENOMIC DNA]</scope>
    <source>
        <strain evidence="7">PI 553951</strain>
    </source>
</reference>
<name>A0AAW1XF35_RUBAR</name>
<dbReference type="InterPro" id="IPR040418">
    <property type="entry name" value="CRWN"/>
</dbReference>
<gene>
    <name evidence="7" type="ORF">M0R45_021965</name>
</gene>
<organism evidence="7 8">
    <name type="scientific">Rubus argutus</name>
    <name type="common">Southern blackberry</name>
    <dbReference type="NCBI Taxonomy" id="59490"/>
    <lineage>
        <taxon>Eukaryota</taxon>
        <taxon>Viridiplantae</taxon>
        <taxon>Streptophyta</taxon>
        <taxon>Embryophyta</taxon>
        <taxon>Tracheophyta</taxon>
        <taxon>Spermatophyta</taxon>
        <taxon>Magnoliopsida</taxon>
        <taxon>eudicotyledons</taxon>
        <taxon>Gunneridae</taxon>
        <taxon>Pentapetalae</taxon>
        <taxon>rosids</taxon>
        <taxon>fabids</taxon>
        <taxon>Rosales</taxon>
        <taxon>Rosaceae</taxon>
        <taxon>Rosoideae</taxon>
        <taxon>Rosoideae incertae sedis</taxon>
        <taxon>Rubus</taxon>
    </lineage>
</organism>
<feature type="compositionally biased region" description="Basic and acidic residues" evidence="6">
    <location>
        <begin position="859"/>
        <end position="871"/>
    </location>
</feature>
<evidence type="ECO:0000313" key="8">
    <source>
        <dbReference type="Proteomes" id="UP001457282"/>
    </source>
</evidence>
<keyword evidence="8" id="KW-1185">Reference proteome</keyword>
<keyword evidence="1 5" id="KW-0175">Coiled coil</keyword>
<feature type="coiled-coil region" evidence="5">
    <location>
        <begin position="626"/>
        <end position="716"/>
    </location>
</feature>
<evidence type="ECO:0008006" key="9">
    <source>
        <dbReference type="Google" id="ProtNLM"/>
    </source>
</evidence>
<protein>
    <recommendedName>
        <fullName evidence="9">Nuclear matrix constituent protein 1-like protein</fullName>
    </recommendedName>
</protein>
<dbReference type="AlphaFoldDB" id="A0AAW1XF35"/>
<evidence type="ECO:0000313" key="7">
    <source>
        <dbReference type="EMBL" id="KAK9934836.1"/>
    </source>
</evidence>
<accession>A0AAW1XF35</accession>
<evidence type="ECO:0000256" key="5">
    <source>
        <dbReference type="SAM" id="Coils"/>
    </source>
</evidence>
<keyword evidence="2" id="KW-0539">Nucleus</keyword>
<feature type="compositionally biased region" description="Basic residues" evidence="6">
    <location>
        <begin position="889"/>
        <end position="901"/>
    </location>
</feature>
<sequence length="1139" mass="130476">MFTPLGKAPTALSLTPRNTDKGKAVAYVDGPPPPLGSLSQSRRGVPKTTADLGNEDMGDWRRFKEVGLLDEAAMERRDRQVLADKVARLESELYDYQHNMGLLLIEKKEWASEHEELSQALAETQEILSREQRAHLIAISEVEKREENLRKILVEEKRCVAELQKSLREMHQEYSQIKVASEAKLADANALVVSVEDKSLVTDEKFLAAEAKLAEANKKSVEVERRLQEVETRESVLRREQASVSTEREAHKTTFNRQREDLNEWQKKLKEGEEKLSNLRKILNEKEEKANENEMVLKQKEKYLDEAERKTEFSSSMLKEKEDDVNKRLADLVSKEKEFDSKWHILEMKENNLHALEEKLRSRESVEIQELLDQHRANLDKKTQDFELEMEETRKSFDKELSSKVDAVKQKELEISHREEKLKKQEKALDEKSERLKEKNKEVETNLKSLKEKEKTSKADEKKLELDRQQILADIEHLQNLKDEIQNIKDENIQLELQICEERKKQGITEKERSDHLHLQSELHQEIRNYRLQNELLLKEAEDLKQEREKFEKEWEDLDERRAKVYKQREMANLKQEKESFAAKMRNEQIALSEKAQSEHYQMVQDFESRKSDLETDMQNRQDMMVKQLQERERAFEEEKDRERTNINHLKGVADKQREELFSVKKANEKEREALALQKKELEVSQLEMREDIGQLDKLSKKINLQREQLIEERGRFVAFVEKLKSCKDCGDITREFVLSDLHVPGMHNVEAVPDSEHKESGWGQKLQQKCKLVVSKVTSNKKLDHVTAPVSTELLPPLSTVLKGKGPNVLANEEVIEHSSHENEPQPSLRRCNDSANAQAVLTDNDSKEVDDGYAPSIDDHSFIDSKNQDIPEDSEQSELKIGPQKTARGRKSRLSRTRSVKAVVEDAKKFLGETPEEPSNASLLNDSSYINDESRGDSSFTGKGNSSIGRKRGRAQSSRITESEQDDCDSEGRSGSVTAGGRRKRRQPFASAVQTPGEQRYNLRHRKTAGTLAAASAASHLKSRRKEEPIPESVDAELIQVTTLKTVESTEERVVRFATPEPQDNVNGNADADADATKLVETTELCVEVNGTESSGGNSTGGESDDSTGGESDDDYDDEEHPGQASIGKKIWTFFST</sequence>
<feature type="compositionally biased region" description="Polar residues" evidence="6">
    <location>
        <begin position="919"/>
        <end position="950"/>
    </location>
</feature>
<dbReference type="PANTHER" id="PTHR31908">
    <property type="entry name" value="PROTEIN CROWDED NUCLEI 4"/>
    <property type="match status" value="1"/>
</dbReference>
<proteinExistence type="inferred from homology"/>
<evidence type="ECO:0000256" key="6">
    <source>
        <dbReference type="SAM" id="MobiDB-lite"/>
    </source>
</evidence>
<evidence type="ECO:0000256" key="1">
    <source>
        <dbReference type="ARBA" id="ARBA00023054"/>
    </source>
</evidence>
<comment type="subcellular location">
    <subcellularLocation>
        <location evidence="3">Nucleus lamina</location>
    </subcellularLocation>
</comment>
<dbReference type="GO" id="GO:0006997">
    <property type="term" value="P:nucleus organization"/>
    <property type="evidence" value="ECO:0007669"/>
    <property type="project" value="InterPro"/>
</dbReference>
<evidence type="ECO:0000256" key="2">
    <source>
        <dbReference type="ARBA" id="ARBA00023242"/>
    </source>
</evidence>
<dbReference type="GO" id="GO:0005652">
    <property type="term" value="C:nuclear lamina"/>
    <property type="evidence" value="ECO:0007669"/>
    <property type="project" value="UniProtKB-SubCell"/>
</dbReference>
<comment type="caution">
    <text evidence="7">The sequence shown here is derived from an EMBL/GenBank/DDBJ whole genome shotgun (WGS) entry which is preliminary data.</text>
</comment>
<comment type="similarity">
    <text evidence="4">Belongs to the CRWN family.</text>
</comment>
<feature type="region of interest" description="Disordered" evidence="6">
    <location>
        <begin position="424"/>
        <end position="461"/>
    </location>
</feature>
<evidence type="ECO:0000256" key="3">
    <source>
        <dbReference type="ARBA" id="ARBA00024186"/>
    </source>
</evidence>
<feature type="coiled-coil region" evidence="5">
    <location>
        <begin position="72"/>
        <end position="180"/>
    </location>
</feature>
<feature type="region of interest" description="Disordered" evidence="6">
    <location>
        <begin position="843"/>
        <end position="1036"/>
    </location>
</feature>
<feature type="region of interest" description="Disordered" evidence="6">
    <location>
        <begin position="1"/>
        <end position="53"/>
    </location>
</feature>
<feature type="region of interest" description="Disordered" evidence="6">
    <location>
        <begin position="1061"/>
        <end position="1139"/>
    </location>
</feature>
<dbReference type="Proteomes" id="UP001457282">
    <property type="component" value="Unassembled WGS sequence"/>
</dbReference>
<dbReference type="PANTHER" id="PTHR31908:SF9">
    <property type="entry name" value="PROTEIN CROWDED NUCLEI 3"/>
    <property type="match status" value="1"/>
</dbReference>
<feature type="compositionally biased region" description="Acidic residues" evidence="6">
    <location>
        <begin position="1105"/>
        <end position="1122"/>
    </location>
</feature>
<dbReference type="EMBL" id="JBEDUW010000004">
    <property type="protein sequence ID" value="KAK9934836.1"/>
    <property type="molecule type" value="Genomic_DNA"/>
</dbReference>
<evidence type="ECO:0000256" key="4">
    <source>
        <dbReference type="ARBA" id="ARBA00024208"/>
    </source>
</evidence>